<dbReference type="PANTHER" id="PTHR47642:SF5">
    <property type="entry name" value="ATP-DEPENDENT DNA HELICASE"/>
    <property type="match status" value="1"/>
</dbReference>
<keyword evidence="3" id="KW-1185">Reference proteome</keyword>
<dbReference type="InterPro" id="IPR027417">
    <property type="entry name" value="P-loop_NTPase"/>
</dbReference>
<accession>A0A6G0Y571</accession>
<reference evidence="2 3" key="1">
    <citation type="submission" date="2019-08" db="EMBL/GenBank/DDBJ databases">
        <title>Whole genome of Aphis craccivora.</title>
        <authorList>
            <person name="Voronova N.V."/>
            <person name="Shulinski R.S."/>
            <person name="Bandarenka Y.V."/>
            <person name="Zhorov D.G."/>
            <person name="Warner D."/>
        </authorList>
    </citation>
    <scope>NUCLEOTIDE SEQUENCE [LARGE SCALE GENOMIC DNA]</scope>
    <source>
        <strain evidence="2">180601</strain>
        <tissue evidence="2">Whole Body</tissue>
    </source>
</reference>
<protein>
    <submittedName>
        <fullName evidence="2">ATP-dependent DNA helicase</fullName>
    </submittedName>
</protein>
<keyword evidence="2" id="KW-0378">Hydrolase</keyword>
<keyword evidence="2" id="KW-0347">Helicase</keyword>
<dbReference type="Proteomes" id="UP000478052">
    <property type="component" value="Unassembled WGS sequence"/>
</dbReference>
<evidence type="ECO:0000313" key="3">
    <source>
        <dbReference type="Proteomes" id="UP000478052"/>
    </source>
</evidence>
<dbReference type="AlphaFoldDB" id="A0A6G0Y571"/>
<dbReference type="InterPro" id="IPR051055">
    <property type="entry name" value="PIF1_helicase"/>
</dbReference>
<sequence>MKFAVKKPANNSSDSDTDNEPDTTYPIDSTLIGKPNKYIHKRKIRKIIRNDRFNVDKNEQDFYRENIMLFLPWRDEKTDLLDINCKQVYETNIDQIKKLYQQFNKVEETQLDDNEIQIEREQGRNNNQLVDDEDWVPDDVLINDVGDYVENTNTSDVDSPKDYGKIIVHLIDNEQFKDLIVCLNNGQRQLLYHTKGHPAMKVFVTAPAGAGKSMLIRALAQSVIRIANLRPDIDDLSLPH</sequence>
<feature type="region of interest" description="Disordered" evidence="1">
    <location>
        <begin position="1"/>
        <end position="29"/>
    </location>
</feature>
<evidence type="ECO:0000256" key="1">
    <source>
        <dbReference type="SAM" id="MobiDB-lite"/>
    </source>
</evidence>
<keyword evidence="2" id="KW-0067">ATP-binding</keyword>
<dbReference type="EMBL" id="VUJU01006187">
    <property type="protein sequence ID" value="KAF0749200.1"/>
    <property type="molecule type" value="Genomic_DNA"/>
</dbReference>
<dbReference type="PANTHER" id="PTHR47642">
    <property type="entry name" value="ATP-DEPENDENT DNA HELICASE"/>
    <property type="match status" value="1"/>
</dbReference>
<dbReference type="SUPFAM" id="SSF52540">
    <property type="entry name" value="P-loop containing nucleoside triphosphate hydrolases"/>
    <property type="match status" value="1"/>
</dbReference>
<proteinExistence type="predicted"/>
<keyword evidence="2" id="KW-0547">Nucleotide-binding</keyword>
<dbReference type="OrthoDB" id="6618346at2759"/>
<dbReference type="GO" id="GO:0004386">
    <property type="term" value="F:helicase activity"/>
    <property type="evidence" value="ECO:0007669"/>
    <property type="project" value="UniProtKB-KW"/>
</dbReference>
<organism evidence="2 3">
    <name type="scientific">Aphis craccivora</name>
    <name type="common">Cowpea aphid</name>
    <dbReference type="NCBI Taxonomy" id="307492"/>
    <lineage>
        <taxon>Eukaryota</taxon>
        <taxon>Metazoa</taxon>
        <taxon>Ecdysozoa</taxon>
        <taxon>Arthropoda</taxon>
        <taxon>Hexapoda</taxon>
        <taxon>Insecta</taxon>
        <taxon>Pterygota</taxon>
        <taxon>Neoptera</taxon>
        <taxon>Paraneoptera</taxon>
        <taxon>Hemiptera</taxon>
        <taxon>Sternorrhyncha</taxon>
        <taxon>Aphidomorpha</taxon>
        <taxon>Aphidoidea</taxon>
        <taxon>Aphididae</taxon>
        <taxon>Aphidini</taxon>
        <taxon>Aphis</taxon>
        <taxon>Aphis</taxon>
    </lineage>
</organism>
<name>A0A6G0Y571_APHCR</name>
<comment type="caution">
    <text evidence="2">The sequence shown here is derived from an EMBL/GenBank/DDBJ whole genome shotgun (WGS) entry which is preliminary data.</text>
</comment>
<gene>
    <name evidence="2" type="ORF">FWK35_00015736</name>
</gene>
<evidence type="ECO:0000313" key="2">
    <source>
        <dbReference type="EMBL" id="KAF0749200.1"/>
    </source>
</evidence>